<proteinExistence type="predicted"/>
<dbReference type="EMBL" id="CM000606">
    <property type="protein sequence ID" value="EEC50421.1"/>
    <property type="molecule type" value="Genomic_DNA"/>
</dbReference>
<dbReference type="AlphaFoldDB" id="B7FS56"/>
<feature type="signal peptide" evidence="1">
    <location>
        <begin position="1"/>
        <end position="19"/>
    </location>
</feature>
<keyword evidence="1" id="KW-0732">Signal</keyword>
<dbReference type="InterPro" id="IPR001846">
    <property type="entry name" value="VWF_type-D"/>
</dbReference>
<evidence type="ECO:0000259" key="2">
    <source>
        <dbReference type="PROSITE" id="PS51233"/>
    </source>
</evidence>
<dbReference type="KEGG" id="pti:PHATRDRAFT_43410"/>
<dbReference type="HOGENOM" id="CLU_609014_0_0_1"/>
<dbReference type="RefSeq" id="XP_002177607.1">
    <property type="nucleotide sequence ID" value="XM_002177571.1"/>
</dbReference>
<organism evidence="3 4">
    <name type="scientific">Phaeodactylum tricornutum (strain CCAP 1055/1)</name>
    <dbReference type="NCBI Taxonomy" id="556484"/>
    <lineage>
        <taxon>Eukaryota</taxon>
        <taxon>Sar</taxon>
        <taxon>Stramenopiles</taxon>
        <taxon>Ochrophyta</taxon>
        <taxon>Bacillariophyta</taxon>
        <taxon>Bacillariophyceae</taxon>
        <taxon>Bacillariophycidae</taxon>
        <taxon>Naviculales</taxon>
        <taxon>Phaeodactylaceae</taxon>
        <taxon>Phaeodactylum</taxon>
    </lineage>
</organism>
<dbReference type="Proteomes" id="UP000000759">
    <property type="component" value="Chromosome 2"/>
</dbReference>
<dbReference type="GeneID" id="7197140"/>
<dbReference type="eggNOG" id="ENOG502SVBF">
    <property type="taxonomic scope" value="Eukaryota"/>
</dbReference>
<dbReference type="OrthoDB" id="47453at2759"/>
<evidence type="ECO:0000256" key="1">
    <source>
        <dbReference type="SAM" id="SignalP"/>
    </source>
</evidence>
<accession>B7FS56</accession>
<reference evidence="4" key="2">
    <citation type="submission" date="2008-08" db="EMBL/GenBank/DDBJ databases">
        <authorList>
            <consortium name="Diatom Consortium"/>
            <person name="Grigoriev I."/>
            <person name="Grimwood J."/>
            <person name="Kuo A."/>
            <person name="Otillar R.P."/>
            <person name="Salamov A."/>
            <person name="Detter J.C."/>
            <person name="Lindquist E."/>
            <person name="Shapiro H."/>
            <person name="Lucas S."/>
            <person name="Glavina del Rio T."/>
            <person name="Pitluck S."/>
            <person name="Rokhsar D."/>
            <person name="Bowler C."/>
        </authorList>
    </citation>
    <scope>GENOME REANNOTATION</scope>
    <source>
        <strain evidence="4">CCAP 1055/1</strain>
    </source>
</reference>
<dbReference type="InParanoid" id="B7FS56"/>
<feature type="domain" description="VWFD" evidence="2">
    <location>
        <begin position="206"/>
        <end position="393"/>
    </location>
</feature>
<evidence type="ECO:0000313" key="3">
    <source>
        <dbReference type="EMBL" id="EEC50421.1"/>
    </source>
</evidence>
<name>B7FS56_PHATC</name>
<feature type="chain" id="PRO_5002855258" description="VWFD domain-containing protein" evidence="1">
    <location>
        <begin position="20"/>
        <end position="459"/>
    </location>
</feature>
<protein>
    <recommendedName>
        <fullName evidence="2">VWFD domain-containing protein</fullName>
    </recommendedName>
</protein>
<dbReference type="PaxDb" id="2850-Phatr43410"/>
<evidence type="ECO:0000313" key="4">
    <source>
        <dbReference type="Proteomes" id="UP000000759"/>
    </source>
</evidence>
<sequence>MNLKVISTVFAAMVAGAASDTQVADTENRELTFTKPGKCKVTNLDFSTLHKNTYVHPLALLKFGVKKVYTKSTSKKCRTPFPAVIDTSNPICDPDLKSHYGNALVVQENDHVVRDKCYLADDCVAGGQIVFEFLKKVNLKKIVVLDMDEAVTVTIKTAAGATKVFHPDRPGNGKHVELKLNVDGAVFMEVDFDGSGAVPLIVYDNCEPGGNGDPHFQTWTGHKFDYHGQCDLVLIDAPNFEGGKGLDLHIRTEQRSFFSFINGVAMKIGNDILEFSHQQVFLNGADQTGLAAENEMKFAGYPVQYSNKPLANGRDHNTYTVNIGPSERIQVNVYKQLMAVRVMDASHDNFIDAVGITGDYNSGLTLGRDGTTIIASPDLFGPEWQVNDQDPKLFATVQEPQYPAKCIAAPAADSKPRNLRHGISEKQAKEACAILGDDIEDCVFDIMATGDIEMVGAHI</sequence>
<gene>
    <name evidence="3" type="ORF">PHATRDRAFT_43410</name>
</gene>
<reference evidence="3 4" key="1">
    <citation type="journal article" date="2008" name="Nature">
        <title>The Phaeodactylum genome reveals the evolutionary history of diatom genomes.</title>
        <authorList>
            <person name="Bowler C."/>
            <person name="Allen A.E."/>
            <person name="Badger J.H."/>
            <person name="Grimwood J."/>
            <person name="Jabbari K."/>
            <person name="Kuo A."/>
            <person name="Maheswari U."/>
            <person name="Martens C."/>
            <person name="Maumus F."/>
            <person name="Otillar R.P."/>
            <person name="Rayko E."/>
            <person name="Salamov A."/>
            <person name="Vandepoele K."/>
            <person name="Beszteri B."/>
            <person name="Gruber A."/>
            <person name="Heijde M."/>
            <person name="Katinka M."/>
            <person name="Mock T."/>
            <person name="Valentin K."/>
            <person name="Verret F."/>
            <person name="Berges J.A."/>
            <person name="Brownlee C."/>
            <person name="Cadoret J.P."/>
            <person name="Chiovitti A."/>
            <person name="Choi C.J."/>
            <person name="Coesel S."/>
            <person name="De Martino A."/>
            <person name="Detter J.C."/>
            <person name="Durkin C."/>
            <person name="Falciatore A."/>
            <person name="Fournet J."/>
            <person name="Haruta M."/>
            <person name="Huysman M.J."/>
            <person name="Jenkins B.D."/>
            <person name="Jiroutova K."/>
            <person name="Jorgensen R.E."/>
            <person name="Joubert Y."/>
            <person name="Kaplan A."/>
            <person name="Kroger N."/>
            <person name="Kroth P.G."/>
            <person name="La Roche J."/>
            <person name="Lindquist E."/>
            <person name="Lommer M."/>
            <person name="Martin-Jezequel V."/>
            <person name="Lopez P.J."/>
            <person name="Lucas S."/>
            <person name="Mangogna M."/>
            <person name="McGinnis K."/>
            <person name="Medlin L.K."/>
            <person name="Montsant A."/>
            <person name="Oudot-Le Secq M.P."/>
            <person name="Napoli C."/>
            <person name="Obornik M."/>
            <person name="Parker M.S."/>
            <person name="Petit J.L."/>
            <person name="Porcel B.M."/>
            <person name="Poulsen N."/>
            <person name="Robison M."/>
            <person name="Rychlewski L."/>
            <person name="Rynearson T.A."/>
            <person name="Schmutz J."/>
            <person name="Shapiro H."/>
            <person name="Siaut M."/>
            <person name="Stanley M."/>
            <person name="Sussman M.R."/>
            <person name="Taylor A.R."/>
            <person name="Vardi A."/>
            <person name="von Dassow P."/>
            <person name="Vyverman W."/>
            <person name="Willis A."/>
            <person name="Wyrwicz L.S."/>
            <person name="Rokhsar D.S."/>
            <person name="Weissenbach J."/>
            <person name="Armbrust E.V."/>
            <person name="Green B.R."/>
            <person name="Van de Peer Y."/>
            <person name="Grigoriev I.V."/>
        </authorList>
    </citation>
    <scope>NUCLEOTIDE SEQUENCE [LARGE SCALE GENOMIC DNA]</scope>
    <source>
        <strain evidence="3 4">CCAP 1055/1</strain>
    </source>
</reference>
<dbReference type="PROSITE" id="PS51233">
    <property type="entry name" value="VWFD"/>
    <property type="match status" value="1"/>
</dbReference>
<keyword evidence="4" id="KW-1185">Reference proteome</keyword>